<dbReference type="Proteomes" id="UP000663828">
    <property type="component" value="Unassembled WGS sequence"/>
</dbReference>
<organism evidence="1 2">
    <name type="scientific">Adineta ricciae</name>
    <name type="common">Rotifer</name>
    <dbReference type="NCBI Taxonomy" id="249248"/>
    <lineage>
        <taxon>Eukaryota</taxon>
        <taxon>Metazoa</taxon>
        <taxon>Spiralia</taxon>
        <taxon>Gnathifera</taxon>
        <taxon>Rotifera</taxon>
        <taxon>Eurotatoria</taxon>
        <taxon>Bdelloidea</taxon>
        <taxon>Adinetida</taxon>
        <taxon>Adinetidae</taxon>
        <taxon>Adineta</taxon>
    </lineage>
</organism>
<protein>
    <submittedName>
        <fullName evidence="1">Uncharacterized protein</fullName>
    </submittedName>
</protein>
<comment type="caution">
    <text evidence="1">The sequence shown here is derived from an EMBL/GenBank/DDBJ whole genome shotgun (WGS) entry which is preliminary data.</text>
</comment>
<gene>
    <name evidence="1" type="ORF">XAT740_LOCUS32684</name>
</gene>
<name>A0A815J2V8_ADIRI</name>
<sequence>MENLHPMTKFIPVVHYLFIREGLKVIYKNEASEFIPWEIFHAGLIVIDYVKENDKITCEFRFDPTSLLFLFTYGPKGFSGVFNQDFFMKNNHELLSEKIDEPIPRKSPKTMFRIRRDLTWNPIESKTVGIQCDSVTGISSDPSNSCRI</sequence>
<dbReference type="AlphaFoldDB" id="A0A815J2V8"/>
<dbReference type="EMBL" id="CAJNOR010003069">
    <property type="protein sequence ID" value="CAF1373763.1"/>
    <property type="molecule type" value="Genomic_DNA"/>
</dbReference>
<accession>A0A815J2V8</accession>
<proteinExistence type="predicted"/>
<reference evidence="1" key="1">
    <citation type="submission" date="2021-02" db="EMBL/GenBank/DDBJ databases">
        <authorList>
            <person name="Nowell W R."/>
        </authorList>
    </citation>
    <scope>NUCLEOTIDE SEQUENCE</scope>
</reference>
<evidence type="ECO:0000313" key="2">
    <source>
        <dbReference type="Proteomes" id="UP000663828"/>
    </source>
</evidence>
<evidence type="ECO:0000313" key="1">
    <source>
        <dbReference type="EMBL" id="CAF1373763.1"/>
    </source>
</evidence>
<keyword evidence="2" id="KW-1185">Reference proteome</keyword>